<keyword evidence="4" id="KW-1185">Reference proteome</keyword>
<keyword evidence="1" id="KW-0812">Transmembrane</keyword>
<feature type="transmembrane region" description="Helical" evidence="1">
    <location>
        <begin position="30"/>
        <end position="52"/>
    </location>
</feature>
<protein>
    <recommendedName>
        <fullName evidence="5">DUF1616 domain-containing protein</fullName>
    </recommendedName>
</protein>
<reference evidence="3 4" key="1">
    <citation type="journal article" date="2019" name="Environ. Microbiol.">
        <title>Species interactions and distinct microbial communities in high Arctic permafrost affected cryosols are associated with the CH4 and CO2 gas fluxes.</title>
        <authorList>
            <person name="Altshuler I."/>
            <person name="Hamel J."/>
            <person name="Turney S."/>
            <person name="Magnuson E."/>
            <person name="Levesque R."/>
            <person name="Greer C."/>
            <person name="Whyte L.G."/>
        </authorList>
    </citation>
    <scope>NUCLEOTIDE SEQUENCE [LARGE SCALE GENOMIC DNA]</scope>
    <source>
        <strain evidence="3 4">S9.3B</strain>
    </source>
</reference>
<keyword evidence="1" id="KW-1133">Transmembrane helix</keyword>
<feature type="transmembrane region" description="Helical" evidence="1">
    <location>
        <begin position="87"/>
        <end position="109"/>
    </location>
</feature>
<dbReference type="RefSeq" id="WP_140886932.1">
    <property type="nucleotide sequence ID" value="NZ_RCZP01000055.1"/>
</dbReference>
<evidence type="ECO:0000256" key="1">
    <source>
        <dbReference type="SAM" id="Phobius"/>
    </source>
</evidence>
<feature type="chain" id="PRO_5021268557" description="DUF1616 domain-containing protein" evidence="2">
    <location>
        <begin position="21"/>
        <end position="258"/>
    </location>
</feature>
<name>A0A502F5J3_9PROT</name>
<gene>
    <name evidence="3" type="ORF">EAH89_27560</name>
</gene>
<dbReference type="EMBL" id="RCZP01000055">
    <property type="protein sequence ID" value="TPG44259.1"/>
    <property type="molecule type" value="Genomic_DNA"/>
</dbReference>
<dbReference type="AlphaFoldDB" id="A0A502F5J3"/>
<dbReference type="OrthoDB" id="8213735at2"/>
<proteinExistence type="predicted"/>
<evidence type="ECO:0000313" key="4">
    <source>
        <dbReference type="Proteomes" id="UP000317078"/>
    </source>
</evidence>
<feature type="transmembrane region" description="Helical" evidence="1">
    <location>
        <begin position="130"/>
        <end position="150"/>
    </location>
</feature>
<accession>A0A502F5J3</accession>
<keyword evidence="2" id="KW-0732">Signal</keyword>
<feature type="transmembrane region" description="Helical" evidence="1">
    <location>
        <begin position="64"/>
        <end position="81"/>
    </location>
</feature>
<organism evidence="3 4">
    <name type="scientific">Muricoccus nepalensis</name>
    <dbReference type="NCBI Taxonomy" id="1854500"/>
    <lineage>
        <taxon>Bacteria</taxon>
        <taxon>Pseudomonadati</taxon>
        <taxon>Pseudomonadota</taxon>
        <taxon>Alphaproteobacteria</taxon>
        <taxon>Acetobacterales</taxon>
        <taxon>Roseomonadaceae</taxon>
        <taxon>Muricoccus</taxon>
    </lineage>
</organism>
<evidence type="ECO:0000256" key="2">
    <source>
        <dbReference type="SAM" id="SignalP"/>
    </source>
</evidence>
<comment type="caution">
    <text evidence="3">The sequence shown here is derived from an EMBL/GenBank/DDBJ whole genome shotgun (WGS) entry which is preliminary data.</text>
</comment>
<keyword evidence="1" id="KW-0472">Membrane</keyword>
<evidence type="ECO:0000313" key="3">
    <source>
        <dbReference type="EMBL" id="TPG44259.1"/>
    </source>
</evidence>
<evidence type="ECO:0008006" key="5">
    <source>
        <dbReference type="Google" id="ProtNLM"/>
    </source>
</evidence>
<sequence length="258" mass="26907">MRAKPSPRALAAAGAGLALAATALLPDGHGLRAAACLPLALYWPGVAFLHAVGRPRDASLEWEAMAVMASVALLVPGGLLLNRLGMLGALGWACWLAGATGALLAASLLRPAPRRAAPRPGRPRALPRPLVLGGFLLALGLAGGAAVIAVDDGLHWREFRFTEFWMLPDVPEQPGAVLIGARNAEARPMVYAIAVMQDGLPIASWRGIALEPGASATRDLPLVVRPGTPSRVEAWLFDSDNPGTVYRKVWLNIGAPGA</sequence>
<feature type="signal peptide" evidence="2">
    <location>
        <begin position="1"/>
        <end position="20"/>
    </location>
</feature>
<dbReference type="Proteomes" id="UP000317078">
    <property type="component" value="Unassembled WGS sequence"/>
</dbReference>